<organism evidence="1 2">
    <name type="scientific">Crepidotus variabilis</name>
    <dbReference type="NCBI Taxonomy" id="179855"/>
    <lineage>
        <taxon>Eukaryota</taxon>
        <taxon>Fungi</taxon>
        <taxon>Dikarya</taxon>
        <taxon>Basidiomycota</taxon>
        <taxon>Agaricomycotina</taxon>
        <taxon>Agaricomycetes</taxon>
        <taxon>Agaricomycetidae</taxon>
        <taxon>Agaricales</taxon>
        <taxon>Agaricineae</taxon>
        <taxon>Crepidotaceae</taxon>
        <taxon>Crepidotus</taxon>
    </lineage>
</organism>
<reference evidence="1" key="1">
    <citation type="submission" date="2020-11" db="EMBL/GenBank/DDBJ databases">
        <authorList>
            <consortium name="DOE Joint Genome Institute"/>
            <person name="Ahrendt S."/>
            <person name="Riley R."/>
            <person name="Andreopoulos W."/>
            <person name="Labutti K."/>
            <person name="Pangilinan J."/>
            <person name="Ruiz-Duenas F.J."/>
            <person name="Barrasa J.M."/>
            <person name="Sanchez-Garcia M."/>
            <person name="Camarero S."/>
            <person name="Miyauchi S."/>
            <person name="Serrano A."/>
            <person name="Linde D."/>
            <person name="Babiker R."/>
            <person name="Drula E."/>
            <person name="Ayuso-Fernandez I."/>
            <person name="Pacheco R."/>
            <person name="Padilla G."/>
            <person name="Ferreira P."/>
            <person name="Barriuso J."/>
            <person name="Kellner H."/>
            <person name="Castanera R."/>
            <person name="Alfaro M."/>
            <person name="Ramirez L."/>
            <person name="Pisabarro A.G."/>
            <person name="Kuo A."/>
            <person name="Tritt A."/>
            <person name="Lipzen A."/>
            <person name="He G."/>
            <person name="Yan M."/>
            <person name="Ng V."/>
            <person name="Cullen D."/>
            <person name="Martin F."/>
            <person name="Rosso M.-N."/>
            <person name="Henrissat B."/>
            <person name="Hibbett D."/>
            <person name="Martinez A.T."/>
            <person name="Grigoriev I.V."/>
        </authorList>
    </citation>
    <scope>NUCLEOTIDE SEQUENCE</scope>
    <source>
        <strain evidence="1">CBS 506.95</strain>
    </source>
</reference>
<dbReference type="Proteomes" id="UP000807306">
    <property type="component" value="Unassembled WGS sequence"/>
</dbReference>
<name>A0A9P6JLM0_9AGAR</name>
<keyword evidence="2" id="KW-1185">Reference proteome</keyword>
<proteinExistence type="predicted"/>
<sequence length="271" mass="29618">MVLFAFSSNPGNGYVVSCGTDTAWQSIPEGLSDKIKATAAANDTVLSISVGKNDWFINTSSSVCCSQSGAVMTFLSSAEAQNNNIRLADIEQFVFMPNTPTGYFCATANRQMWSGLPKSMADNIRLSSSKSDIRCVAVGAGEQWIIVREDGSFAFSGISDDLAKTLKEYRAASKNIKYITFSVDKADYYFVEFEDGSTLYLFPTSWQPQIREYTNKSQDMAIEQSNRRNAGSASARMASNARSAALLDLATFNAEVQMLRNAETCARMALI</sequence>
<evidence type="ECO:0000313" key="2">
    <source>
        <dbReference type="Proteomes" id="UP000807306"/>
    </source>
</evidence>
<evidence type="ECO:0000313" key="1">
    <source>
        <dbReference type="EMBL" id="KAF9525437.1"/>
    </source>
</evidence>
<comment type="caution">
    <text evidence="1">The sequence shown here is derived from an EMBL/GenBank/DDBJ whole genome shotgun (WGS) entry which is preliminary data.</text>
</comment>
<gene>
    <name evidence="1" type="ORF">CPB83DRAFT_549694</name>
</gene>
<dbReference type="OrthoDB" id="5271586at2759"/>
<dbReference type="EMBL" id="MU157884">
    <property type="protein sequence ID" value="KAF9525437.1"/>
    <property type="molecule type" value="Genomic_DNA"/>
</dbReference>
<accession>A0A9P6JLM0</accession>
<protein>
    <submittedName>
        <fullName evidence="1">Uncharacterized protein</fullName>
    </submittedName>
</protein>
<dbReference type="AlphaFoldDB" id="A0A9P6JLM0"/>